<dbReference type="Proteomes" id="UP000037697">
    <property type="component" value="Unassembled WGS sequence"/>
</dbReference>
<dbReference type="AlphaFoldDB" id="A0AAW3IVE2"/>
<proteinExistence type="predicted"/>
<dbReference type="EMBL" id="LIRS01000117">
    <property type="protein sequence ID" value="KOY25090.1"/>
    <property type="molecule type" value="Genomic_DNA"/>
</dbReference>
<protein>
    <submittedName>
        <fullName evidence="1">Uncharacterized protein</fullName>
    </submittedName>
</protein>
<comment type="caution">
    <text evidence="1">The sequence shown here is derived from an EMBL/GenBank/DDBJ whole genome shotgun (WGS) entry which is preliminary data.</text>
</comment>
<accession>A0AAW3IVE2</accession>
<reference evidence="1 2" key="1">
    <citation type="submission" date="2015-07" db="EMBL/GenBank/DDBJ databases">
        <title>Foodborne Vibrio parahaemolyticus Isolates.</title>
        <authorList>
            <person name="Ronholm J."/>
            <person name="Petronella N."/>
            <person name="Kenwell R."/>
            <person name="Banerjee S."/>
        </authorList>
    </citation>
    <scope>NUCLEOTIDE SEQUENCE [LARGE SCALE GENOMIC DNA]</scope>
    <source>
        <strain evidence="1 2">HS-06-05</strain>
    </source>
</reference>
<organism evidence="1 2">
    <name type="scientific">Vibrio parahaemolyticus</name>
    <dbReference type="NCBI Taxonomy" id="670"/>
    <lineage>
        <taxon>Bacteria</taxon>
        <taxon>Pseudomonadati</taxon>
        <taxon>Pseudomonadota</taxon>
        <taxon>Gammaproteobacteria</taxon>
        <taxon>Vibrionales</taxon>
        <taxon>Vibrionaceae</taxon>
        <taxon>Vibrio</taxon>
    </lineage>
</organism>
<evidence type="ECO:0000313" key="1">
    <source>
        <dbReference type="EMBL" id="KOY25090.1"/>
    </source>
</evidence>
<gene>
    <name evidence="1" type="ORF">ACX05_20725</name>
</gene>
<evidence type="ECO:0000313" key="2">
    <source>
        <dbReference type="Proteomes" id="UP000037697"/>
    </source>
</evidence>
<name>A0AAW3IVE2_VIBPH</name>
<sequence>MRLYINKVFNVGDAWDALRENNATELSELQVALANLGYVDSIKAMKDGVLSNLHEMEWRCRNYLVGGRASFKEFKAAPSEPKMTQMGALKGEVAIDIGMNIPTSLDSWVTFRSKSASSLGLIPVLIMPLDVGEDSSFRMSFDYVVQRIQYLDIVEGNSFLILGCSYDYSDIEVIDSDKVIRRTITFEPHQIQAGVGLLSYFSEVLKQKCSEANSKVSIEQDGEKVRLRIKSDAGTEHKVEALLNEYGEVLNGTRQPEQLMTDQVQLLSLQNKLDMAAMEVKHQQSILALTKSNYDQRIFSLEEQVEDLKHMLSESITSHRIAQDQVSKLIDKYGSNSDVELELLGLAKKLDERAADVQKEELERIVKQLHMDNPKLAAEFLSLLKGPLEGVAGNIIYSWLPQLGSIIGMAIR</sequence>